<feature type="compositionally biased region" description="Low complexity" evidence="8">
    <location>
        <begin position="235"/>
        <end position="253"/>
    </location>
</feature>
<dbReference type="GO" id="GO:0005634">
    <property type="term" value="C:nucleus"/>
    <property type="evidence" value="ECO:0007669"/>
    <property type="project" value="UniProtKB-SubCell"/>
</dbReference>
<evidence type="ECO:0000256" key="6">
    <source>
        <dbReference type="ARBA" id="ARBA00023242"/>
    </source>
</evidence>
<accession>A0A9Q0N0T2</accession>
<keyword evidence="6" id="KW-0539">Nucleus</keyword>
<sequence length="548" mass="61215">MIFIMANESGIDLNFDFSDLYDLYDFDDDDKLSTVLDKSHDAAMFYELKSKIPVPDEIIVDLGGTPTVDVDDRNFFPLPPITGGPTFKTATPTSRTQLKQQLQREQLQELERQDYERREAEKKLKNQSNQQSSNVLKVPLQSIGVDVPPQVLQVRTVLENPTRYHVIQKQKTQVRQYLSESFQQSEWENGSQNCSKDQMDYTLGSNPNTPSDISSFVGGNPMRSKMPPPPYGAKLQMQSQPSSKPKSHSLQSMQQSSGSNGYHQSQSQHSNRSLENVNNNSSGISTYFQNRYTCGINASPESAMSPSISSVATSTSEAEDLLEDILSFENGSLADSLKLDQSYSSDLSIKQEPSAMSDAEIHAIAKDRQKKDNHNMIERRRRFNINDRIKELGTLLPKNNDPYYEVVRDVRPNKGTILKSSELEMQAKSHGLPVTDLNNSNNNYGSMLANSFLNKSSSPIRNSSSNGDISIPDILSEAAALNISQMEDLMEDEHPVHGDPMLSHNLLISPHSPNSMQHSESLIYADVSACILPRLSDSDSLINDIDMH</sequence>
<dbReference type="Gene3D" id="4.10.280.10">
    <property type="entry name" value="Helix-loop-helix DNA-binding domain"/>
    <property type="match status" value="1"/>
</dbReference>
<evidence type="ECO:0000256" key="3">
    <source>
        <dbReference type="ARBA" id="ARBA00023015"/>
    </source>
</evidence>
<evidence type="ECO:0000313" key="11">
    <source>
        <dbReference type="Proteomes" id="UP001151699"/>
    </source>
</evidence>
<dbReference type="InterPro" id="IPR036638">
    <property type="entry name" value="HLH_DNA-bd_sf"/>
</dbReference>
<dbReference type="InterPro" id="IPR011598">
    <property type="entry name" value="bHLH_dom"/>
</dbReference>
<evidence type="ECO:0000259" key="9">
    <source>
        <dbReference type="PROSITE" id="PS50888"/>
    </source>
</evidence>
<feature type="domain" description="BHLH" evidence="9">
    <location>
        <begin position="369"/>
        <end position="428"/>
    </location>
</feature>
<gene>
    <name evidence="10" type="primary">Mitf</name>
    <name evidence="10" type="ORF">Bhyg_06452</name>
</gene>
<feature type="compositionally biased region" description="Polar residues" evidence="8">
    <location>
        <begin position="254"/>
        <end position="278"/>
    </location>
</feature>
<evidence type="ECO:0000256" key="2">
    <source>
        <dbReference type="ARBA" id="ARBA00008289"/>
    </source>
</evidence>
<evidence type="ECO:0000256" key="5">
    <source>
        <dbReference type="ARBA" id="ARBA00023163"/>
    </source>
</evidence>
<keyword evidence="4" id="KW-0238">DNA-binding</keyword>
<comment type="subcellular location">
    <subcellularLocation>
        <location evidence="1">Nucleus</location>
    </subcellularLocation>
</comment>
<dbReference type="Pfam" id="PF00010">
    <property type="entry name" value="HLH"/>
    <property type="match status" value="1"/>
</dbReference>
<dbReference type="GO" id="GO:0000978">
    <property type="term" value="F:RNA polymerase II cis-regulatory region sequence-specific DNA binding"/>
    <property type="evidence" value="ECO:0007669"/>
    <property type="project" value="TreeGrafter"/>
</dbReference>
<dbReference type="InterPro" id="IPR031867">
    <property type="entry name" value="MiT/TFE_N"/>
</dbReference>
<dbReference type="EMBL" id="WJQU01000002">
    <property type="protein sequence ID" value="KAJ6641513.1"/>
    <property type="molecule type" value="Genomic_DNA"/>
</dbReference>
<proteinExistence type="inferred from homology"/>
<dbReference type="PROSITE" id="PS50888">
    <property type="entry name" value="BHLH"/>
    <property type="match status" value="1"/>
</dbReference>
<keyword evidence="11" id="KW-1185">Reference proteome</keyword>
<dbReference type="PANTHER" id="PTHR45776">
    <property type="entry name" value="MIP04163P"/>
    <property type="match status" value="1"/>
</dbReference>
<dbReference type="GO" id="GO:0046983">
    <property type="term" value="F:protein dimerization activity"/>
    <property type="evidence" value="ECO:0007669"/>
    <property type="project" value="InterPro"/>
</dbReference>
<feature type="region of interest" description="Disordered" evidence="8">
    <location>
        <begin position="184"/>
        <end position="278"/>
    </location>
</feature>
<keyword evidence="3" id="KW-0805">Transcription regulation</keyword>
<feature type="compositionally biased region" description="Polar residues" evidence="8">
    <location>
        <begin position="184"/>
        <end position="196"/>
    </location>
</feature>
<dbReference type="PANTHER" id="PTHR45776:SF2">
    <property type="entry name" value="MIP04163P"/>
    <property type="match status" value="1"/>
</dbReference>
<keyword evidence="5" id="KW-0804">Transcription</keyword>
<organism evidence="10 11">
    <name type="scientific">Pseudolycoriella hygida</name>
    <dbReference type="NCBI Taxonomy" id="35572"/>
    <lineage>
        <taxon>Eukaryota</taxon>
        <taxon>Metazoa</taxon>
        <taxon>Ecdysozoa</taxon>
        <taxon>Arthropoda</taxon>
        <taxon>Hexapoda</taxon>
        <taxon>Insecta</taxon>
        <taxon>Pterygota</taxon>
        <taxon>Neoptera</taxon>
        <taxon>Endopterygota</taxon>
        <taxon>Diptera</taxon>
        <taxon>Nematocera</taxon>
        <taxon>Sciaroidea</taxon>
        <taxon>Sciaridae</taxon>
        <taxon>Pseudolycoriella</taxon>
    </lineage>
</organism>
<dbReference type="CDD" id="cd11397">
    <property type="entry name" value="bHLHzip_MITF_like"/>
    <property type="match status" value="1"/>
</dbReference>
<evidence type="ECO:0000313" key="10">
    <source>
        <dbReference type="EMBL" id="KAJ6641513.1"/>
    </source>
</evidence>
<dbReference type="SUPFAM" id="SSF47459">
    <property type="entry name" value="HLH, helix-loop-helix DNA-binding domain"/>
    <property type="match status" value="1"/>
</dbReference>
<reference evidence="10" key="1">
    <citation type="submission" date="2022-07" db="EMBL/GenBank/DDBJ databases">
        <authorList>
            <person name="Trinca V."/>
            <person name="Uliana J.V.C."/>
            <person name="Torres T.T."/>
            <person name="Ward R.J."/>
            <person name="Monesi N."/>
        </authorList>
    </citation>
    <scope>NUCLEOTIDE SEQUENCE</scope>
    <source>
        <strain evidence="10">HSMRA1968</strain>
        <tissue evidence="10">Whole embryos</tissue>
    </source>
</reference>
<evidence type="ECO:0000256" key="1">
    <source>
        <dbReference type="ARBA" id="ARBA00004123"/>
    </source>
</evidence>
<keyword evidence="7" id="KW-0175">Coiled coil</keyword>
<evidence type="ECO:0000256" key="7">
    <source>
        <dbReference type="SAM" id="Coils"/>
    </source>
</evidence>
<comment type="caution">
    <text evidence="10">The sequence shown here is derived from an EMBL/GenBank/DDBJ whole genome shotgun (WGS) entry which is preliminary data.</text>
</comment>
<feature type="coiled-coil region" evidence="7">
    <location>
        <begin position="98"/>
        <end position="130"/>
    </location>
</feature>
<dbReference type="Proteomes" id="UP001151699">
    <property type="component" value="Chromosome B"/>
</dbReference>
<dbReference type="OrthoDB" id="6242697at2759"/>
<dbReference type="Pfam" id="PF15951">
    <property type="entry name" value="MITF_TFEB_C_3_N"/>
    <property type="match status" value="1"/>
</dbReference>
<dbReference type="AlphaFoldDB" id="A0A9Q0N0T2"/>
<evidence type="ECO:0000256" key="4">
    <source>
        <dbReference type="ARBA" id="ARBA00023125"/>
    </source>
</evidence>
<feature type="compositionally biased region" description="Polar residues" evidence="8">
    <location>
        <begin position="203"/>
        <end position="214"/>
    </location>
</feature>
<evidence type="ECO:0000256" key="8">
    <source>
        <dbReference type="SAM" id="MobiDB-lite"/>
    </source>
</evidence>
<protein>
    <submittedName>
        <fullName evidence="10">Microphthalmia-associated transcription factor</fullName>
    </submittedName>
</protein>
<dbReference type="SMART" id="SM00353">
    <property type="entry name" value="HLH"/>
    <property type="match status" value="1"/>
</dbReference>
<comment type="similarity">
    <text evidence="2">Belongs to the MiT/TFE family.</text>
</comment>
<dbReference type="GO" id="GO:0000981">
    <property type="term" value="F:DNA-binding transcription factor activity, RNA polymerase II-specific"/>
    <property type="evidence" value="ECO:0007669"/>
    <property type="project" value="TreeGrafter"/>
</dbReference>
<name>A0A9Q0N0T2_9DIPT</name>